<gene>
    <name evidence="1" type="ORF">Dfulv_28515</name>
</gene>
<proteinExistence type="predicted"/>
<reference evidence="1" key="1">
    <citation type="submission" date="2021-04" db="EMBL/GenBank/DDBJ databases">
        <authorList>
            <person name="Hartkoorn R.C."/>
            <person name="Beaudoing E."/>
            <person name="Hot D."/>
        </authorList>
    </citation>
    <scope>NUCLEOTIDE SEQUENCE</scope>
    <source>
        <strain evidence="1">NRRL B-16292</strain>
    </source>
</reference>
<evidence type="ECO:0000313" key="2">
    <source>
        <dbReference type="Proteomes" id="UP001059617"/>
    </source>
</evidence>
<dbReference type="Proteomes" id="UP001059617">
    <property type="component" value="Chromosome"/>
</dbReference>
<evidence type="ECO:0000313" key="1">
    <source>
        <dbReference type="EMBL" id="UWP79108.1"/>
    </source>
</evidence>
<accession>A0ABY5VRJ5</accession>
<reference evidence="1" key="2">
    <citation type="submission" date="2022-09" db="EMBL/GenBank/DDBJ databases">
        <title>Biosynthetic gene clusters of Dactylosporangioum fulvum.</title>
        <authorList>
            <person name="Caradec T."/>
        </authorList>
    </citation>
    <scope>NUCLEOTIDE SEQUENCE</scope>
    <source>
        <strain evidence="1">NRRL B-16292</strain>
    </source>
</reference>
<name>A0ABY5VRJ5_9ACTN</name>
<protein>
    <submittedName>
        <fullName evidence="1">Uncharacterized protein</fullName>
    </submittedName>
</protein>
<sequence>MSVPAGEPDDLRRLEADVRAELYLAESRNPGESVPAPADEQYELRLHSLLDAVVALEGDAQPDGRPA</sequence>
<keyword evidence="2" id="KW-1185">Reference proteome</keyword>
<organism evidence="1 2">
    <name type="scientific">Dactylosporangium fulvum</name>
    <dbReference type="NCBI Taxonomy" id="53359"/>
    <lineage>
        <taxon>Bacteria</taxon>
        <taxon>Bacillati</taxon>
        <taxon>Actinomycetota</taxon>
        <taxon>Actinomycetes</taxon>
        <taxon>Micromonosporales</taxon>
        <taxon>Micromonosporaceae</taxon>
        <taxon>Dactylosporangium</taxon>
    </lineage>
</organism>
<dbReference type="EMBL" id="CP073720">
    <property type="protein sequence ID" value="UWP79108.1"/>
    <property type="molecule type" value="Genomic_DNA"/>
</dbReference>
<dbReference type="RefSeq" id="WP_259856628.1">
    <property type="nucleotide sequence ID" value="NZ_BAAAST010000100.1"/>
</dbReference>